<evidence type="ECO:0000313" key="1">
    <source>
        <dbReference type="EMBL" id="KAJ7006591.1"/>
    </source>
</evidence>
<accession>A0AAD6WCB9</accession>
<reference evidence="1" key="1">
    <citation type="journal article" date="2023" name="Mol. Ecol. Resour.">
        <title>Chromosome-level genome assembly of a triploid poplar Populus alba 'Berolinensis'.</title>
        <authorList>
            <person name="Chen S."/>
            <person name="Yu Y."/>
            <person name="Wang X."/>
            <person name="Wang S."/>
            <person name="Zhang T."/>
            <person name="Zhou Y."/>
            <person name="He R."/>
            <person name="Meng N."/>
            <person name="Wang Y."/>
            <person name="Liu W."/>
            <person name="Liu Z."/>
            <person name="Liu J."/>
            <person name="Guo Q."/>
            <person name="Huang H."/>
            <person name="Sederoff R.R."/>
            <person name="Wang G."/>
            <person name="Qu G."/>
            <person name="Chen S."/>
        </authorList>
    </citation>
    <scope>NUCLEOTIDE SEQUENCE</scope>
    <source>
        <strain evidence="1">SC-2020</strain>
    </source>
</reference>
<dbReference type="AlphaFoldDB" id="A0AAD6WCB9"/>
<dbReference type="EMBL" id="JAQIZT010000002">
    <property type="protein sequence ID" value="KAJ7006591.1"/>
    <property type="molecule type" value="Genomic_DNA"/>
</dbReference>
<comment type="caution">
    <text evidence="1">The sequence shown here is derived from an EMBL/GenBank/DDBJ whole genome shotgun (WGS) entry which is preliminary data.</text>
</comment>
<dbReference type="Proteomes" id="UP001164929">
    <property type="component" value="Chromosome 2"/>
</dbReference>
<protein>
    <submittedName>
        <fullName evidence="1">Uncharacterized protein</fullName>
    </submittedName>
</protein>
<organism evidence="1 2">
    <name type="scientific">Populus alba x Populus x berolinensis</name>
    <dbReference type="NCBI Taxonomy" id="444605"/>
    <lineage>
        <taxon>Eukaryota</taxon>
        <taxon>Viridiplantae</taxon>
        <taxon>Streptophyta</taxon>
        <taxon>Embryophyta</taxon>
        <taxon>Tracheophyta</taxon>
        <taxon>Spermatophyta</taxon>
        <taxon>Magnoliopsida</taxon>
        <taxon>eudicotyledons</taxon>
        <taxon>Gunneridae</taxon>
        <taxon>Pentapetalae</taxon>
        <taxon>rosids</taxon>
        <taxon>fabids</taxon>
        <taxon>Malpighiales</taxon>
        <taxon>Salicaceae</taxon>
        <taxon>Saliceae</taxon>
        <taxon>Populus</taxon>
    </lineage>
</organism>
<sequence>MENYVFKNHEQRVDIKKLETTETGV</sequence>
<evidence type="ECO:0000313" key="2">
    <source>
        <dbReference type="Proteomes" id="UP001164929"/>
    </source>
</evidence>
<name>A0AAD6WCB9_9ROSI</name>
<gene>
    <name evidence="1" type="ORF">NC653_005830</name>
</gene>
<proteinExistence type="predicted"/>
<keyword evidence="2" id="KW-1185">Reference proteome</keyword>